<proteinExistence type="predicted"/>
<name>A0A842JAN5_9BACT</name>
<comment type="caution">
    <text evidence="1">The sequence shown here is derived from an EMBL/GenBank/DDBJ whole genome shotgun (WGS) entry which is preliminary data.</text>
</comment>
<evidence type="ECO:0000313" key="1">
    <source>
        <dbReference type="EMBL" id="MBC2883595.1"/>
    </source>
</evidence>
<dbReference type="AlphaFoldDB" id="A0A842JAN5"/>
<sequence length="223" mass="25622">MQQDFEITVKSTDNLRDELKTLFKTNEAYRGEEARALIQSLSVVDKMLNFKNKQDMKFSKDKIDVKLKMESGTYDLEIPMGEDNFSKQLDRLIDLTSKDISRNRPTRQEKEEYQTIIEKFGDGGIEKFKNPERESTFDKVLAGSLKTIETISQTAGEETSQFVSSFIATMKSAINPKDQESILQKDIKNILQILAKSGKDNNEKLVKKGERVKEHNKELDITK</sequence>
<gene>
    <name evidence="1" type="ORF">H7R39_10095</name>
</gene>
<dbReference type="Proteomes" id="UP000552683">
    <property type="component" value="Unassembled WGS sequence"/>
</dbReference>
<keyword evidence="2" id="KW-1185">Reference proteome</keyword>
<evidence type="ECO:0000313" key="2">
    <source>
        <dbReference type="Proteomes" id="UP000552683"/>
    </source>
</evidence>
<reference evidence="1 2" key="1">
    <citation type="submission" date="2020-08" db="EMBL/GenBank/DDBJ databases">
        <title>Complete genome and description of Campylobacter massiliensis Marseille-Q3452 sp. nov.</title>
        <authorList>
            <person name="Antezack A."/>
        </authorList>
    </citation>
    <scope>NUCLEOTIDE SEQUENCE [LARGE SCALE GENOMIC DNA]</scope>
    <source>
        <strain evidence="1 2">Marseille-Q3452</strain>
    </source>
</reference>
<protein>
    <submittedName>
        <fullName evidence="1">Uncharacterized protein</fullName>
    </submittedName>
</protein>
<dbReference type="EMBL" id="JACLZK010000002">
    <property type="protein sequence ID" value="MBC2883595.1"/>
    <property type="molecule type" value="Genomic_DNA"/>
</dbReference>
<accession>A0A842JAN5</accession>
<dbReference type="RefSeq" id="WP_185899099.1">
    <property type="nucleotide sequence ID" value="NZ_JACLZK010000002.1"/>
</dbReference>
<organism evidence="1 2">
    <name type="scientific">Campylobacter massiliensis</name>
    <dbReference type="NCBI Taxonomy" id="2762557"/>
    <lineage>
        <taxon>Bacteria</taxon>
        <taxon>Pseudomonadati</taxon>
        <taxon>Campylobacterota</taxon>
        <taxon>Epsilonproteobacteria</taxon>
        <taxon>Campylobacterales</taxon>
        <taxon>Campylobacteraceae</taxon>
        <taxon>Campylobacter</taxon>
    </lineage>
</organism>